<dbReference type="AlphaFoldDB" id="E6Q384"/>
<comment type="caution">
    <text evidence="7">The sequence shown here is derived from an EMBL/GenBank/DDBJ whole genome shotgun (WGS) entry which is preliminary data.</text>
</comment>
<keyword evidence="5 6" id="KW-0472">Membrane</keyword>
<dbReference type="PANTHER" id="PTHR42688:SF1">
    <property type="entry name" value="BLR5212 PROTEIN"/>
    <property type="match status" value="1"/>
</dbReference>
<keyword evidence="4 6" id="KW-1133">Transmembrane helix</keyword>
<comment type="subcellular location">
    <subcellularLocation>
        <location evidence="1">Cell membrane</location>
        <topology evidence="1">Multi-pass membrane protein</topology>
    </subcellularLocation>
</comment>
<dbReference type="EMBL" id="CABO01000019">
    <property type="protein sequence ID" value="CBI01644.1"/>
    <property type="molecule type" value="Genomic_DNA"/>
</dbReference>
<feature type="transmembrane region" description="Helical" evidence="6">
    <location>
        <begin position="360"/>
        <end position="380"/>
    </location>
</feature>
<dbReference type="PANTHER" id="PTHR42688">
    <property type="entry name" value="CONSERVED PROTEIN"/>
    <property type="match status" value="1"/>
</dbReference>
<dbReference type="SUPFAM" id="SSF103473">
    <property type="entry name" value="MFS general substrate transporter"/>
    <property type="match status" value="1"/>
</dbReference>
<feature type="transmembrane region" description="Helical" evidence="6">
    <location>
        <begin position="7"/>
        <end position="24"/>
    </location>
</feature>
<feature type="transmembrane region" description="Helical" evidence="6">
    <location>
        <begin position="30"/>
        <end position="52"/>
    </location>
</feature>
<feature type="transmembrane region" description="Helical" evidence="6">
    <location>
        <begin position="244"/>
        <end position="264"/>
    </location>
</feature>
<evidence type="ECO:0000256" key="4">
    <source>
        <dbReference type="ARBA" id="ARBA00022989"/>
    </source>
</evidence>
<dbReference type="Gene3D" id="1.20.1250.20">
    <property type="entry name" value="MFS general substrate transporter like domains"/>
    <property type="match status" value="2"/>
</dbReference>
<keyword evidence="2" id="KW-1003">Cell membrane</keyword>
<dbReference type="InterPro" id="IPR036259">
    <property type="entry name" value="MFS_trans_sf"/>
</dbReference>
<evidence type="ECO:0000256" key="5">
    <source>
        <dbReference type="ARBA" id="ARBA00023136"/>
    </source>
</evidence>
<feature type="transmembrane region" description="Helical" evidence="6">
    <location>
        <begin position="329"/>
        <end position="354"/>
    </location>
</feature>
<name>E6Q384_9ZZZZ</name>
<feature type="transmembrane region" description="Helical" evidence="6">
    <location>
        <begin position="73"/>
        <end position="94"/>
    </location>
</feature>
<evidence type="ECO:0000256" key="3">
    <source>
        <dbReference type="ARBA" id="ARBA00022692"/>
    </source>
</evidence>
<feature type="transmembrane region" description="Helical" evidence="6">
    <location>
        <begin position="166"/>
        <end position="188"/>
    </location>
</feature>
<evidence type="ECO:0000256" key="6">
    <source>
        <dbReference type="SAM" id="Phobius"/>
    </source>
</evidence>
<protein>
    <recommendedName>
        <fullName evidence="8">MFS transporter</fullName>
    </recommendedName>
</protein>
<keyword evidence="3 6" id="KW-0812">Transmembrane</keyword>
<dbReference type="GO" id="GO:0005886">
    <property type="term" value="C:plasma membrane"/>
    <property type="evidence" value="ECO:0007669"/>
    <property type="project" value="UniProtKB-SubCell"/>
</dbReference>
<dbReference type="InterPro" id="IPR011701">
    <property type="entry name" value="MFS"/>
</dbReference>
<accession>E6Q384</accession>
<evidence type="ECO:0000256" key="1">
    <source>
        <dbReference type="ARBA" id="ARBA00004651"/>
    </source>
</evidence>
<dbReference type="GO" id="GO:0022857">
    <property type="term" value="F:transmembrane transporter activity"/>
    <property type="evidence" value="ECO:0007669"/>
    <property type="project" value="InterPro"/>
</dbReference>
<proteinExistence type="predicted"/>
<sequence>MKKTNPFAFVILIGVLSFFADFAYEGARSVAGPFLASLGAGAVVVSSIGGFGELLGYGISIISGPLAMRTRKYWGIAFVGYGIQLSAVPLLTFARTWPEAAGLIFLERIGRAIRNPPRDTMLSFAAKEIGYGWGFGVHEALDQAGALVGPLVVALILVAGHSYREAFAALTVPVVCVFILLGIARQVYPRPVKFDDTSTTLPSTSLPRVFWIYLIGAGLVAAGFADFALISYHLVRHVLHVPMLIPVVYSVAMAVSGGGSLLFGRLFDRFGLRVLLPLTLVSAAFAPLVFLGGFWVAIFGAAIWGLGIGVHESIIPAAVSTMVLPKQRAFAFGIFTGVYGAAWFAGSIVIGLLYGKSLVLMVLFCTVIQIAALPIFSWVARQSPAVNGTSR</sequence>
<evidence type="ECO:0000313" key="7">
    <source>
        <dbReference type="EMBL" id="CBI01644.1"/>
    </source>
</evidence>
<evidence type="ECO:0000256" key="2">
    <source>
        <dbReference type="ARBA" id="ARBA00022475"/>
    </source>
</evidence>
<evidence type="ECO:0008006" key="8">
    <source>
        <dbReference type="Google" id="ProtNLM"/>
    </source>
</evidence>
<organism evidence="7">
    <name type="scientific">mine drainage metagenome</name>
    <dbReference type="NCBI Taxonomy" id="410659"/>
    <lineage>
        <taxon>unclassified sequences</taxon>
        <taxon>metagenomes</taxon>
        <taxon>ecological metagenomes</taxon>
    </lineage>
</organism>
<reference evidence="7" key="1">
    <citation type="submission" date="2009-10" db="EMBL/GenBank/DDBJ databases">
        <title>Diversity of trophic interactions inside an arsenic-rich microbial ecosystem.</title>
        <authorList>
            <person name="Bertin P.N."/>
            <person name="Heinrich-Salmeron A."/>
            <person name="Pelletier E."/>
            <person name="Goulhen-Chollet F."/>
            <person name="Arsene-Ploetze F."/>
            <person name="Gallien S."/>
            <person name="Calteau A."/>
            <person name="Vallenet D."/>
            <person name="Casiot C."/>
            <person name="Chane-Woon-Ming B."/>
            <person name="Giloteaux L."/>
            <person name="Barakat M."/>
            <person name="Bonnefoy V."/>
            <person name="Bruneel O."/>
            <person name="Chandler M."/>
            <person name="Cleiss J."/>
            <person name="Duran R."/>
            <person name="Elbaz-Poulichet F."/>
            <person name="Fonknechten N."/>
            <person name="Lauga B."/>
            <person name="Mornico D."/>
            <person name="Ortet P."/>
            <person name="Schaeffer C."/>
            <person name="Siguier P."/>
            <person name="Alexander Thil Smith A."/>
            <person name="Van Dorsselaer A."/>
            <person name="Weissenbach J."/>
            <person name="Medigue C."/>
            <person name="Le Paslier D."/>
        </authorList>
    </citation>
    <scope>NUCLEOTIDE SEQUENCE</scope>
</reference>
<dbReference type="Pfam" id="PF07690">
    <property type="entry name" value="MFS_1"/>
    <property type="match status" value="1"/>
</dbReference>
<dbReference type="CDD" id="cd17370">
    <property type="entry name" value="MFS_MJ1317_like"/>
    <property type="match status" value="1"/>
</dbReference>
<feature type="transmembrane region" description="Helical" evidence="6">
    <location>
        <begin position="284"/>
        <end position="308"/>
    </location>
</feature>
<dbReference type="InterPro" id="IPR052425">
    <property type="entry name" value="Uncharacterized_MFS-type"/>
</dbReference>
<gene>
    <name evidence="7" type="ORF">CARN4_1965</name>
</gene>
<feature type="transmembrane region" description="Helical" evidence="6">
    <location>
        <begin position="208"/>
        <end position="232"/>
    </location>
</feature>